<reference evidence="2" key="1">
    <citation type="submission" date="2022-07" db="EMBL/GenBank/DDBJ databases">
        <title>Genome Sequence of Leucocoprinus birnbaumii.</title>
        <authorList>
            <person name="Buettner E."/>
        </authorList>
    </citation>
    <scope>NUCLEOTIDE SEQUENCE</scope>
    <source>
        <strain evidence="2">VT141</strain>
    </source>
</reference>
<organism evidence="2 3">
    <name type="scientific">Leucocoprinus birnbaumii</name>
    <dbReference type="NCBI Taxonomy" id="56174"/>
    <lineage>
        <taxon>Eukaryota</taxon>
        <taxon>Fungi</taxon>
        <taxon>Dikarya</taxon>
        <taxon>Basidiomycota</taxon>
        <taxon>Agaricomycotina</taxon>
        <taxon>Agaricomycetes</taxon>
        <taxon>Agaricomycetidae</taxon>
        <taxon>Agaricales</taxon>
        <taxon>Agaricineae</taxon>
        <taxon>Agaricaceae</taxon>
        <taxon>Leucocoprinus</taxon>
    </lineage>
</organism>
<dbReference type="Proteomes" id="UP001213000">
    <property type="component" value="Unassembled WGS sequence"/>
</dbReference>
<dbReference type="EMBL" id="JANIEX010002073">
    <property type="protein sequence ID" value="KAJ3552292.1"/>
    <property type="molecule type" value="Genomic_DNA"/>
</dbReference>
<keyword evidence="3" id="KW-1185">Reference proteome</keyword>
<evidence type="ECO:0000313" key="3">
    <source>
        <dbReference type="Proteomes" id="UP001213000"/>
    </source>
</evidence>
<comment type="caution">
    <text evidence="2">The sequence shown here is derived from an EMBL/GenBank/DDBJ whole genome shotgun (WGS) entry which is preliminary data.</text>
</comment>
<sequence length="74" mass="7938">MSSSPTNQAIILSSISGVDDDKIKLERLVSQAREFVLLYDHDGGGDGGTSGEEGEEKRSAREVVGVLEKLLDEC</sequence>
<name>A0AAD5YJ33_9AGAR</name>
<gene>
    <name evidence="2" type="ORF">NP233_g12915</name>
</gene>
<feature type="region of interest" description="Disordered" evidence="1">
    <location>
        <begin position="40"/>
        <end position="59"/>
    </location>
</feature>
<evidence type="ECO:0000256" key="1">
    <source>
        <dbReference type="SAM" id="MobiDB-lite"/>
    </source>
</evidence>
<accession>A0AAD5YJ33</accession>
<proteinExistence type="predicted"/>
<evidence type="ECO:0000313" key="2">
    <source>
        <dbReference type="EMBL" id="KAJ3552292.1"/>
    </source>
</evidence>
<protein>
    <submittedName>
        <fullName evidence="2">Uncharacterized protein</fullName>
    </submittedName>
</protein>
<dbReference type="AlphaFoldDB" id="A0AAD5YJ33"/>